<dbReference type="GO" id="GO:0004673">
    <property type="term" value="F:protein histidine kinase activity"/>
    <property type="evidence" value="ECO:0007669"/>
    <property type="project" value="UniProtKB-EC"/>
</dbReference>
<dbReference type="SUPFAM" id="SSF55874">
    <property type="entry name" value="ATPase domain of HSP90 chaperone/DNA topoisomerase II/histidine kinase"/>
    <property type="match status" value="1"/>
</dbReference>
<dbReference type="PANTHER" id="PTHR41523">
    <property type="entry name" value="TWO-COMPONENT SYSTEM SENSOR PROTEIN"/>
    <property type="match status" value="1"/>
</dbReference>
<dbReference type="SMART" id="SM00911">
    <property type="entry name" value="HWE_HK"/>
    <property type="match status" value="1"/>
</dbReference>
<accession>A0A7W6DNP8</accession>
<keyword evidence="6" id="KW-0418">Kinase</keyword>
<feature type="region of interest" description="Disordered" evidence="8">
    <location>
        <begin position="304"/>
        <end position="328"/>
    </location>
</feature>
<evidence type="ECO:0000256" key="1">
    <source>
        <dbReference type="ARBA" id="ARBA00000085"/>
    </source>
</evidence>
<gene>
    <name evidence="10" type="ORF">GGQ68_000398</name>
</gene>
<keyword evidence="11" id="KW-1185">Reference proteome</keyword>
<evidence type="ECO:0000313" key="11">
    <source>
        <dbReference type="Proteomes" id="UP000541426"/>
    </source>
</evidence>
<dbReference type="PRINTS" id="PR00344">
    <property type="entry name" value="BCTRLSENSOR"/>
</dbReference>
<dbReference type="AlphaFoldDB" id="A0A7W6DNP8"/>
<keyword evidence="5" id="KW-0547">Nucleotide-binding</keyword>
<dbReference type="Pfam" id="PF02518">
    <property type="entry name" value="HATPase_c"/>
    <property type="match status" value="1"/>
</dbReference>
<dbReference type="GO" id="GO:0005524">
    <property type="term" value="F:ATP binding"/>
    <property type="evidence" value="ECO:0007669"/>
    <property type="project" value="UniProtKB-KW"/>
</dbReference>
<dbReference type="PANTHER" id="PTHR41523:SF8">
    <property type="entry name" value="ETHYLENE RESPONSE SENSOR PROTEIN"/>
    <property type="match status" value="1"/>
</dbReference>
<comment type="catalytic activity">
    <reaction evidence="1">
        <text>ATP + protein L-histidine = ADP + protein N-phospho-L-histidine.</text>
        <dbReference type="EC" id="2.7.13.3"/>
    </reaction>
</comment>
<dbReference type="InterPro" id="IPR011495">
    <property type="entry name" value="Sig_transdc_His_kin_sub2_dim/P"/>
</dbReference>
<sequence>MYSQIPFNAITRMTGDGLCLAEIITDPDGNPVDYRFLRINDLFAEFTGLKNATGRTALEMVPELERSWIDYYARVGLGRETLRFENHSPVMKRWFEVQASPAEKHGQLYIMFRDITARKAADEAREHALEQSQQLFQELGHRVKNSLAVISSITKMEARSAGPEAKEALDRVRARISAVAQLYAAMHTDQTIDSIQMDDYLTSIIHALRNSVEDHGRLTITTEVEPILLNSHQAVNVGLVVNELVTNCVKHAFAPDQNGEITVALSAAEGIARLDVRDNGNGGASQEGSGLGHRLITAFIGDLGGTRDSQTRPDGGSTVSVTFPIKRD</sequence>
<organism evidence="10 11">
    <name type="scientific">Sagittula marina</name>
    <dbReference type="NCBI Taxonomy" id="943940"/>
    <lineage>
        <taxon>Bacteria</taxon>
        <taxon>Pseudomonadati</taxon>
        <taxon>Pseudomonadota</taxon>
        <taxon>Alphaproteobacteria</taxon>
        <taxon>Rhodobacterales</taxon>
        <taxon>Roseobacteraceae</taxon>
        <taxon>Sagittula</taxon>
    </lineage>
</organism>
<dbReference type="InterPro" id="IPR004358">
    <property type="entry name" value="Sig_transdc_His_kin-like_C"/>
</dbReference>
<dbReference type="Gene3D" id="3.30.565.10">
    <property type="entry name" value="Histidine kinase-like ATPase, C-terminal domain"/>
    <property type="match status" value="1"/>
</dbReference>
<dbReference type="SUPFAM" id="SSF55785">
    <property type="entry name" value="PYP-like sensor domain (PAS domain)"/>
    <property type="match status" value="1"/>
</dbReference>
<dbReference type="RefSeq" id="WP_183962705.1">
    <property type="nucleotide sequence ID" value="NZ_BAABBZ010000012.1"/>
</dbReference>
<evidence type="ECO:0000256" key="6">
    <source>
        <dbReference type="ARBA" id="ARBA00022777"/>
    </source>
</evidence>
<name>A0A7W6DNP8_9RHOB</name>
<dbReference type="InterPro" id="IPR011102">
    <property type="entry name" value="Sig_transdc_His_kinase_HWE"/>
</dbReference>
<evidence type="ECO:0000256" key="7">
    <source>
        <dbReference type="ARBA" id="ARBA00022840"/>
    </source>
</evidence>
<evidence type="ECO:0000256" key="4">
    <source>
        <dbReference type="ARBA" id="ARBA00022679"/>
    </source>
</evidence>
<dbReference type="Proteomes" id="UP000541426">
    <property type="component" value="Unassembled WGS sequence"/>
</dbReference>
<evidence type="ECO:0000256" key="3">
    <source>
        <dbReference type="ARBA" id="ARBA00022553"/>
    </source>
</evidence>
<evidence type="ECO:0000313" key="10">
    <source>
        <dbReference type="EMBL" id="MBB3984087.1"/>
    </source>
</evidence>
<dbReference type="EC" id="2.7.13.3" evidence="2"/>
<keyword evidence="7" id="KW-0067">ATP-binding</keyword>
<dbReference type="InterPro" id="IPR013656">
    <property type="entry name" value="PAS_4"/>
</dbReference>
<evidence type="ECO:0000259" key="9">
    <source>
        <dbReference type="PROSITE" id="PS50109"/>
    </source>
</evidence>
<dbReference type="InterPro" id="IPR036890">
    <property type="entry name" value="HATPase_C_sf"/>
</dbReference>
<dbReference type="PROSITE" id="PS50109">
    <property type="entry name" value="HIS_KIN"/>
    <property type="match status" value="1"/>
</dbReference>
<keyword evidence="4" id="KW-0808">Transferase</keyword>
<reference evidence="10 11" key="1">
    <citation type="submission" date="2020-08" db="EMBL/GenBank/DDBJ databases">
        <title>Genomic Encyclopedia of Type Strains, Phase IV (KMG-IV): sequencing the most valuable type-strain genomes for metagenomic binning, comparative biology and taxonomic classification.</title>
        <authorList>
            <person name="Goeker M."/>
        </authorList>
    </citation>
    <scope>NUCLEOTIDE SEQUENCE [LARGE SCALE GENOMIC DNA]</scope>
    <source>
        <strain evidence="10 11">DSM 102235</strain>
    </source>
</reference>
<feature type="domain" description="Histidine kinase" evidence="9">
    <location>
        <begin position="138"/>
        <end position="327"/>
    </location>
</feature>
<evidence type="ECO:0000256" key="5">
    <source>
        <dbReference type="ARBA" id="ARBA00022741"/>
    </source>
</evidence>
<dbReference type="InterPro" id="IPR035965">
    <property type="entry name" value="PAS-like_dom_sf"/>
</dbReference>
<keyword evidence="3" id="KW-0597">Phosphoprotein</keyword>
<evidence type="ECO:0000256" key="8">
    <source>
        <dbReference type="SAM" id="MobiDB-lite"/>
    </source>
</evidence>
<dbReference type="InterPro" id="IPR003594">
    <property type="entry name" value="HATPase_dom"/>
</dbReference>
<dbReference type="Pfam" id="PF08448">
    <property type="entry name" value="PAS_4"/>
    <property type="match status" value="1"/>
</dbReference>
<dbReference type="SMART" id="SM00387">
    <property type="entry name" value="HATPase_c"/>
    <property type="match status" value="1"/>
</dbReference>
<proteinExistence type="predicted"/>
<dbReference type="InterPro" id="IPR005467">
    <property type="entry name" value="His_kinase_dom"/>
</dbReference>
<protein>
    <recommendedName>
        <fullName evidence="2">histidine kinase</fullName>
        <ecNumber evidence="2">2.7.13.3</ecNumber>
    </recommendedName>
</protein>
<dbReference type="Gene3D" id="3.30.450.20">
    <property type="entry name" value="PAS domain"/>
    <property type="match status" value="1"/>
</dbReference>
<dbReference type="EMBL" id="JACIEJ010000001">
    <property type="protein sequence ID" value="MBB3984087.1"/>
    <property type="molecule type" value="Genomic_DNA"/>
</dbReference>
<evidence type="ECO:0000256" key="2">
    <source>
        <dbReference type="ARBA" id="ARBA00012438"/>
    </source>
</evidence>
<comment type="caution">
    <text evidence="10">The sequence shown here is derived from an EMBL/GenBank/DDBJ whole genome shotgun (WGS) entry which is preliminary data.</text>
</comment>
<dbReference type="Pfam" id="PF07568">
    <property type="entry name" value="HisKA_2"/>
    <property type="match status" value="1"/>
</dbReference>